<keyword evidence="1" id="KW-0597">Phosphoprotein</keyword>
<feature type="domain" description="FHA" evidence="4">
    <location>
        <begin position="331"/>
        <end position="385"/>
    </location>
</feature>
<dbReference type="InterPro" id="IPR008984">
    <property type="entry name" value="SMAD_FHA_dom_sf"/>
</dbReference>
<proteinExistence type="predicted"/>
<dbReference type="EMBL" id="BAABBW010000004">
    <property type="protein sequence ID" value="GAA4177785.1"/>
    <property type="molecule type" value="Genomic_DNA"/>
</dbReference>
<feature type="transmembrane region" description="Helical" evidence="3">
    <location>
        <begin position="20"/>
        <end position="41"/>
    </location>
</feature>
<dbReference type="RefSeq" id="WP_344755284.1">
    <property type="nucleotide sequence ID" value="NZ_BAABBW010000004.1"/>
</dbReference>
<evidence type="ECO:0000259" key="4">
    <source>
        <dbReference type="PROSITE" id="PS50006"/>
    </source>
</evidence>
<dbReference type="InterPro" id="IPR000253">
    <property type="entry name" value="FHA_dom"/>
</dbReference>
<sequence length="421" mass="44916">MSPTDEQSLSLAVGGDAAAVALLVPLVVALAIYLVVVPLGLRGIFDALGAERSRAWIPFVNLATVYRLGGLSEFWLIALVIPVSSWLGAIMLFIASHRINRRLGRSGWYTVLAVVLWWAWTLVLGLQRRIDLTEASEPLIWSAQRPPQSPLTIPDGDDSAQPIDETPISAAGFIAPMPGRLHVNAADSRSEPTRAPQPIFEEPPAAVLPIAPEQREAPRLETVPDAPPALSPDTIIRAPQPVLQPEPEPVQDPAPEASAPPVLAPAPVPVPAPVSAPAPDEDATIIRPVLDDATIISSPRVDETVISPRRRQRWWVQTSMGARVELTGASAILGRRPAAHPLYSGAQLIAVTDDALSVSATHAVLEFVGGNWHVTDLDSTNGVWLIDPQSGEETELGARNRARIAGKIMLGELGVEVVQGA</sequence>
<dbReference type="CDD" id="cd00060">
    <property type="entry name" value="FHA"/>
    <property type="match status" value="1"/>
</dbReference>
<evidence type="ECO:0000256" key="2">
    <source>
        <dbReference type="SAM" id="MobiDB-lite"/>
    </source>
</evidence>
<feature type="transmembrane region" description="Helical" evidence="3">
    <location>
        <begin position="107"/>
        <end position="126"/>
    </location>
</feature>
<dbReference type="Proteomes" id="UP001501079">
    <property type="component" value="Unassembled WGS sequence"/>
</dbReference>
<evidence type="ECO:0000313" key="6">
    <source>
        <dbReference type="Proteomes" id="UP001501079"/>
    </source>
</evidence>
<accession>A0ABP8A4R3</accession>
<keyword evidence="3" id="KW-0812">Transmembrane</keyword>
<dbReference type="PROSITE" id="PS50006">
    <property type="entry name" value="FHA_DOMAIN"/>
    <property type="match status" value="1"/>
</dbReference>
<dbReference type="Pfam" id="PF00498">
    <property type="entry name" value="FHA"/>
    <property type="match status" value="1"/>
</dbReference>
<comment type="caution">
    <text evidence="5">The sequence shown here is derived from an EMBL/GenBank/DDBJ whole genome shotgun (WGS) entry which is preliminary data.</text>
</comment>
<keyword evidence="3" id="KW-1133">Transmembrane helix</keyword>
<feature type="transmembrane region" description="Helical" evidence="3">
    <location>
        <begin position="75"/>
        <end position="95"/>
    </location>
</feature>
<evidence type="ECO:0000256" key="3">
    <source>
        <dbReference type="SAM" id="Phobius"/>
    </source>
</evidence>
<feature type="region of interest" description="Disordered" evidence="2">
    <location>
        <begin position="243"/>
        <end position="266"/>
    </location>
</feature>
<evidence type="ECO:0000256" key="1">
    <source>
        <dbReference type="ARBA" id="ARBA00022553"/>
    </source>
</evidence>
<dbReference type="SUPFAM" id="SSF49879">
    <property type="entry name" value="SMAD/FHA domain"/>
    <property type="match status" value="1"/>
</dbReference>
<dbReference type="Gene3D" id="2.60.200.20">
    <property type="match status" value="1"/>
</dbReference>
<protein>
    <recommendedName>
        <fullName evidence="4">FHA domain-containing protein</fullName>
    </recommendedName>
</protein>
<keyword evidence="3" id="KW-0472">Membrane</keyword>
<keyword evidence="6" id="KW-1185">Reference proteome</keyword>
<evidence type="ECO:0000313" key="5">
    <source>
        <dbReference type="EMBL" id="GAA4177785.1"/>
    </source>
</evidence>
<dbReference type="Pfam" id="PF18936">
    <property type="entry name" value="DUF5684"/>
    <property type="match status" value="1"/>
</dbReference>
<gene>
    <name evidence="5" type="ORF">GCM10022287_27090</name>
</gene>
<dbReference type="InterPro" id="IPR043739">
    <property type="entry name" value="DUF5684"/>
</dbReference>
<name>A0ABP8A4R3_9MICO</name>
<feature type="region of interest" description="Disordered" evidence="2">
    <location>
        <begin position="186"/>
        <end position="208"/>
    </location>
</feature>
<feature type="compositionally biased region" description="Pro residues" evidence="2">
    <location>
        <begin position="243"/>
        <end position="252"/>
    </location>
</feature>
<reference evidence="6" key="1">
    <citation type="journal article" date="2019" name="Int. J. Syst. Evol. Microbiol.">
        <title>The Global Catalogue of Microorganisms (GCM) 10K type strain sequencing project: providing services to taxonomists for standard genome sequencing and annotation.</title>
        <authorList>
            <consortium name="The Broad Institute Genomics Platform"/>
            <consortium name="The Broad Institute Genome Sequencing Center for Infectious Disease"/>
            <person name="Wu L."/>
            <person name="Ma J."/>
        </authorList>
    </citation>
    <scope>NUCLEOTIDE SEQUENCE [LARGE SCALE GENOMIC DNA]</scope>
    <source>
        <strain evidence="6">JCM 17591</strain>
    </source>
</reference>
<organism evidence="5 6">
    <name type="scientific">Gryllotalpicola koreensis</name>
    <dbReference type="NCBI Taxonomy" id="993086"/>
    <lineage>
        <taxon>Bacteria</taxon>
        <taxon>Bacillati</taxon>
        <taxon>Actinomycetota</taxon>
        <taxon>Actinomycetes</taxon>
        <taxon>Micrococcales</taxon>
        <taxon>Microbacteriaceae</taxon>
        <taxon>Gryllotalpicola</taxon>
    </lineage>
</organism>